<dbReference type="EMBL" id="QSJP01000004">
    <property type="protein sequence ID" value="RHD89583.1"/>
    <property type="molecule type" value="Genomic_DNA"/>
</dbReference>
<protein>
    <submittedName>
        <fullName evidence="1">Uncharacterized protein</fullName>
    </submittedName>
</protein>
<sequence length="96" mass="11161">MREEFRPFNVKRRGRVVAEVNDGGKKLLSVRWIYLYPVDVHAVDIVQQLSDKRGDGGEFSLFERYSLLVLVDKAFGENVFLLMILIIRVVVKKCYV</sequence>
<reference evidence="1 2" key="1">
    <citation type="submission" date="2018-08" db="EMBL/GenBank/DDBJ databases">
        <title>A genome reference for cultivated species of the human gut microbiota.</title>
        <authorList>
            <person name="Zou Y."/>
            <person name="Xue W."/>
            <person name="Luo G."/>
        </authorList>
    </citation>
    <scope>NUCLEOTIDE SEQUENCE [LARGE SCALE GENOMIC DNA]</scope>
    <source>
        <strain evidence="1 2">AM30-26</strain>
    </source>
</reference>
<gene>
    <name evidence="1" type="ORF">DW780_05720</name>
</gene>
<evidence type="ECO:0000313" key="1">
    <source>
        <dbReference type="EMBL" id="RHD89583.1"/>
    </source>
</evidence>
<proteinExistence type="predicted"/>
<name>A0A412GHW3_BACT4</name>
<accession>A0A412GHW3</accession>
<comment type="caution">
    <text evidence="1">The sequence shown here is derived from an EMBL/GenBank/DDBJ whole genome shotgun (WGS) entry which is preliminary data.</text>
</comment>
<evidence type="ECO:0000313" key="2">
    <source>
        <dbReference type="Proteomes" id="UP000284785"/>
    </source>
</evidence>
<dbReference type="AlphaFoldDB" id="A0A412GHW3"/>
<organism evidence="1 2">
    <name type="scientific">Bacteroides thetaiotaomicron</name>
    <dbReference type="NCBI Taxonomy" id="818"/>
    <lineage>
        <taxon>Bacteria</taxon>
        <taxon>Pseudomonadati</taxon>
        <taxon>Bacteroidota</taxon>
        <taxon>Bacteroidia</taxon>
        <taxon>Bacteroidales</taxon>
        <taxon>Bacteroidaceae</taxon>
        <taxon>Bacteroides</taxon>
    </lineage>
</organism>
<dbReference type="Proteomes" id="UP000284785">
    <property type="component" value="Unassembled WGS sequence"/>
</dbReference>